<organism evidence="4">
    <name type="scientific">Spathaspora passalidarum (strain NRRL Y-27907 / 11-Y1)</name>
    <dbReference type="NCBI Taxonomy" id="619300"/>
    <lineage>
        <taxon>Eukaryota</taxon>
        <taxon>Fungi</taxon>
        <taxon>Dikarya</taxon>
        <taxon>Ascomycota</taxon>
        <taxon>Saccharomycotina</taxon>
        <taxon>Pichiomycetes</taxon>
        <taxon>Debaryomycetaceae</taxon>
        <taxon>Spathaspora</taxon>
    </lineage>
</organism>
<gene>
    <name evidence="3" type="ORF">SPAPADRAFT_63020</name>
</gene>
<dbReference type="EMBL" id="GL996504">
    <property type="protein sequence ID" value="EGW31093.1"/>
    <property type="molecule type" value="Genomic_DNA"/>
</dbReference>
<sequence length="232" mass="26040">MLIRTFILVSTFSIHVFASVFTVKLYSRSVNQEYNGQGVSIEGSSLVLGDAKEFQYDNESKFLFIVEPGKKVYFSLSDSKLELSSKDKVEVVLVEGHNRLVEFKHSDALYAIKSESESIISLGYSDDGPIDGGIPIQLVYQNVKNVDKTATEQSITETKSTQKIDTTQQEPTSTQMTNYPDKSDKMLSGSTKSRSFFGSVGKTLVIIYCDIVFVYQLSIITFFAVFFFFCLF</sequence>
<name>G3ASH5_SPAPN</name>
<accession>G3ASH5</accession>
<keyword evidence="4" id="KW-1185">Reference proteome</keyword>
<protein>
    <submittedName>
        <fullName evidence="3">Uncharacterized protein</fullName>
    </submittedName>
</protein>
<dbReference type="GeneID" id="18874556"/>
<evidence type="ECO:0000256" key="1">
    <source>
        <dbReference type="SAM" id="MobiDB-lite"/>
    </source>
</evidence>
<dbReference type="KEGG" id="spaa:SPAPADRAFT_63020"/>
<evidence type="ECO:0000313" key="3">
    <source>
        <dbReference type="EMBL" id="EGW31093.1"/>
    </source>
</evidence>
<dbReference type="InParanoid" id="G3ASH5"/>
<feature type="compositionally biased region" description="Polar residues" evidence="1">
    <location>
        <begin position="154"/>
        <end position="180"/>
    </location>
</feature>
<reference evidence="3 4" key="1">
    <citation type="journal article" date="2011" name="Proc. Natl. Acad. Sci. U.S.A.">
        <title>Comparative genomics of xylose-fermenting fungi for enhanced biofuel production.</title>
        <authorList>
            <person name="Wohlbach D.J."/>
            <person name="Kuo A."/>
            <person name="Sato T.K."/>
            <person name="Potts K.M."/>
            <person name="Salamov A.A."/>
            <person name="LaButti K.M."/>
            <person name="Sun H."/>
            <person name="Clum A."/>
            <person name="Pangilinan J.L."/>
            <person name="Lindquist E.A."/>
            <person name="Lucas S."/>
            <person name="Lapidus A."/>
            <person name="Jin M."/>
            <person name="Gunawan C."/>
            <person name="Balan V."/>
            <person name="Dale B.E."/>
            <person name="Jeffries T.W."/>
            <person name="Zinkel R."/>
            <person name="Barry K.W."/>
            <person name="Grigoriev I.V."/>
            <person name="Gasch A.P."/>
        </authorList>
    </citation>
    <scope>NUCLEOTIDE SEQUENCE [LARGE SCALE GENOMIC DNA]</scope>
    <source>
        <strain evidence="4">NRRL Y-27907 / 11-Y1</strain>
    </source>
</reference>
<keyword evidence="2" id="KW-0472">Membrane</keyword>
<dbReference type="RefSeq" id="XP_007377126.1">
    <property type="nucleotide sequence ID" value="XM_007377064.1"/>
</dbReference>
<evidence type="ECO:0000256" key="2">
    <source>
        <dbReference type="SAM" id="Phobius"/>
    </source>
</evidence>
<keyword evidence="2" id="KW-1133">Transmembrane helix</keyword>
<dbReference type="Proteomes" id="UP000000709">
    <property type="component" value="Unassembled WGS sequence"/>
</dbReference>
<feature type="transmembrane region" description="Helical" evidence="2">
    <location>
        <begin position="6"/>
        <end position="26"/>
    </location>
</feature>
<evidence type="ECO:0000313" key="4">
    <source>
        <dbReference type="Proteomes" id="UP000000709"/>
    </source>
</evidence>
<proteinExistence type="predicted"/>
<keyword evidence="2" id="KW-0812">Transmembrane</keyword>
<dbReference type="HOGENOM" id="CLU_1195521_0_0_1"/>
<dbReference type="AlphaFoldDB" id="G3ASH5"/>
<feature type="transmembrane region" description="Helical" evidence="2">
    <location>
        <begin position="204"/>
        <end position="229"/>
    </location>
</feature>
<feature type="region of interest" description="Disordered" evidence="1">
    <location>
        <begin position="154"/>
        <end position="188"/>
    </location>
</feature>